<dbReference type="InterPro" id="IPR023093">
    <property type="entry name" value="ScpA-like_C"/>
</dbReference>
<dbReference type="Pfam" id="PF02616">
    <property type="entry name" value="SMC_ScpA"/>
    <property type="match status" value="1"/>
</dbReference>
<protein>
    <recommendedName>
        <fullName evidence="2 3">Segregation and condensation protein A</fullName>
    </recommendedName>
</protein>
<keyword evidence="3" id="KW-0963">Cytoplasm</keyword>
<dbReference type="EMBL" id="VOGC01000002">
    <property type="protein sequence ID" value="MQN00559.1"/>
    <property type="molecule type" value="Genomic_DNA"/>
</dbReference>
<keyword evidence="3" id="KW-0132">Cell division</keyword>
<organism evidence="4 5">
    <name type="scientific">Candidatus Weimeria bifida</name>
    <dbReference type="NCBI Taxonomy" id="2599074"/>
    <lineage>
        <taxon>Bacteria</taxon>
        <taxon>Bacillati</taxon>
        <taxon>Bacillota</taxon>
        <taxon>Clostridia</taxon>
        <taxon>Lachnospirales</taxon>
        <taxon>Lachnospiraceae</taxon>
        <taxon>Candidatus Weimeria</taxon>
    </lineage>
</organism>
<dbReference type="PANTHER" id="PTHR33969:SF2">
    <property type="entry name" value="SEGREGATION AND CONDENSATION PROTEIN A"/>
    <property type="match status" value="1"/>
</dbReference>
<reference evidence="4" key="1">
    <citation type="journal article" date="2020" name="Appl. Environ. Microbiol.">
        <title>Medium-Chain Fatty Acid Synthesis by 'Candidatus Weimeria bifida' gen. nov., sp. nov., and 'Candidatus Pseudoramibacter fermentans' sp. nov.</title>
        <authorList>
            <person name="Scarborough M.J."/>
            <person name="Myers K.S."/>
            <person name="Donohue T.J."/>
            <person name="Noguera D.R."/>
        </authorList>
    </citation>
    <scope>NUCLEOTIDE SEQUENCE</scope>
    <source>
        <strain evidence="4">LCO1.1</strain>
    </source>
</reference>
<sequence>MEEKKTLDVKLEAFSGPLELLLHLIEKNKVSIYDIPIVEITDQYLDYIDRMEETDLDTMSAFLVMASTLLSIKAKMLLPEKKPEDEEEEEQTDPRQELIDALLEYKMYHELAGELKEREDEAGLVLFKEPTIPPEVKNYEAPVDPAELLDGVTLSKLNAIFNEVLKRQRERVDPIRSKFGSIKREKISLEEKTGELLSFAKGHRHFSFRNLFEGDTSKTEVIVTFLAVLELMKTGKIHARQEEIFGDIEMESQVAYAV</sequence>
<comment type="caution">
    <text evidence="4">The sequence shown here is derived from an EMBL/GenBank/DDBJ whole genome shotgun (WGS) entry which is preliminary data.</text>
</comment>
<keyword evidence="3" id="KW-0131">Cell cycle</keyword>
<keyword evidence="5" id="KW-1185">Reference proteome</keyword>
<evidence type="ECO:0000256" key="3">
    <source>
        <dbReference type="HAMAP-Rule" id="MF_01805"/>
    </source>
</evidence>
<dbReference type="GO" id="GO:0007059">
    <property type="term" value="P:chromosome segregation"/>
    <property type="evidence" value="ECO:0007669"/>
    <property type="project" value="UniProtKB-UniRule"/>
</dbReference>
<accession>A0A6N7IWA5</accession>
<comment type="subunit">
    <text evidence="3">Component of a cohesin-like complex composed of ScpA, ScpB and the Smc homodimer, in which ScpA and ScpB bind to the head domain of Smc. The presence of the three proteins is required for the association of the complex with DNA.</text>
</comment>
<dbReference type="GO" id="GO:0051301">
    <property type="term" value="P:cell division"/>
    <property type="evidence" value="ECO:0007669"/>
    <property type="project" value="UniProtKB-KW"/>
</dbReference>
<dbReference type="PANTHER" id="PTHR33969">
    <property type="entry name" value="SEGREGATION AND CONDENSATION PROTEIN A"/>
    <property type="match status" value="1"/>
</dbReference>
<evidence type="ECO:0000313" key="4">
    <source>
        <dbReference type="EMBL" id="MQN00559.1"/>
    </source>
</evidence>
<dbReference type="Gene3D" id="6.10.250.2410">
    <property type="match status" value="1"/>
</dbReference>
<proteinExistence type="inferred from homology"/>
<evidence type="ECO:0000313" key="5">
    <source>
        <dbReference type="Proteomes" id="UP000460257"/>
    </source>
</evidence>
<name>A0A6N7IWA5_9FIRM</name>
<dbReference type="Proteomes" id="UP000460257">
    <property type="component" value="Unassembled WGS sequence"/>
</dbReference>
<gene>
    <name evidence="3" type="primary">scpA</name>
    <name evidence="4" type="ORF">FRC54_00955</name>
</gene>
<comment type="similarity">
    <text evidence="3">Belongs to the ScpA family.</text>
</comment>
<dbReference type="GO" id="GO:0005737">
    <property type="term" value="C:cytoplasm"/>
    <property type="evidence" value="ECO:0007669"/>
    <property type="project" value="UniProtKB-SubCell"/>
</dbReference>
<dbReference type="InterPro" id="IPR003768">
    <property type="entry name" value="ScpA"/>
</dbReference>
<dbReference type="GO" id="GO:0006260">
    <property type="term" value="P:DNA replication"/>
    <property type="evidence" value="ECO:0007669"/>
    <property type="project" value="UniProtKB-UniRule"/>
</dbReference>
<dbReference type="Gene3D" id="1.10.10.580">
    <property type="entry name" value="Structural maintenance of chromosome 1. Chain E"/>
    <property type="match status" value="1"/>
</dbReference>
<comment type="function">
    <text evidence="3">Participates in chromosomal partition during cell division. May act via the formation of a condensin-like complex containing Smc and ScpB that pull DNA away from mid-cell into both cell halves.</text>
</comment>
<evidence type="ECO:0000256" key="1">
    <source>
        <dbReference type="ARBA" id="ARBA00022829"/>
    </source>
</evidence>
<comment type="subcellular location">
    <subcellularLocation>
        <location evidence="3">Cytoplasm</location>
    </subcellularLocation>
    <text evidence="3">Associated with two foci at the outer edges of the nucleoid region in young cells, and at four foci within both cell halves in older cells.</text>
</comment>
<dbReference type="HAMAP" id="MF_01805">
    <property type="entry name" value="ScpA"/>
    <property type="match status" value="1"/>
</dbReference>
<keyword evidence="1 3" id="KW-0159">Chromosome partition</keyword>
<evidence type="ECO:0000256" key="2">
    <source>
        <dbReference type="ARBA" id="ARBA00044777"/>
    </source>
</evidence>
<dbReference type="AlphaFoldDB" id="A0A6N7IWA5"/>